<evidence type="ECO:0000313" key="1">
    <source>
        <dbReference type="EMBL" id="SFN44955.1"/>
    </source>
</evidence>
<sequence length="41" mass="4911">MAEKLQCRCKQDGGTEKVTYVHEILFDFVMPRYSLKQKEFI</sequence>
<gene>
    <name evidence="1" type="ORF">SAMN05216386_1015</name>
</gene>
<accession>A0A1I4Z3U8</accession>
<proteinExistence type="predicted"/>
<dbReference type="AlphaFoldDB" id="A0A1I4Z3U8"/>
<dbReference type="EMBL" id="FOVJ01000001">
    <property type="protein sequence ID" value="SFN44955.1"/>
    <property type="molecule type" value="Genomic_DNA"/>
</dbReference>
<protein>
    <submittedName>
        <fullName evidence="1">Uncharacterized protein</fullName>
    </submittedName>
</protein>
<dbReference type="Proteomes" id="UP000183107">
    <property type="component" value="Unassembled WGS sequence"/>
</dbReference>
<organism evidence="1 2">
    <name type="scientific">Nitrosospira briensis</name>
    <dbReference type="NCBI Taxonomy" id="35799"/>
    <lineage>
        <taxon>Bacteria</taxon>
        <taxon>Pseudomonadati</taxon>
        <taxon>Pseudomonadota</taxon>
        <taxon>Betaproteobacteria</taxon>
        <taxon>Nitrosomonadales</taxon>
        <taxon>Nitrosomonadaceae</taxon>
        <taxon>Nitrosospira</taxon>
    </lineage>
</organism>
<name>A0A1I4Z3U8_9PROT</name>
<reference evidence="2" key="1">
    <citation type="submission" date="2016-10" db="EMBL/GenBank/DDBJ databases">
        <authorList>
            <person name="Varghese N."/>
        </authorList>
    </citation>
    <scope>NUCLEOTIDE SEQUENCE [LARGE SCALE GENOMIC DNA]</scope>
    <source>
        <strain evidence="2">Nsp8</strain>
    </source>
</reference>
<evidence type="ECO:0000313" key="2">
    <source>
        <dbReference type="Proteomes" id="UP000183107"/>
    </source>
</evidence>
<keyword evidence="2" id="KW-1185">Reference proteome</keyword>